<keyword evidence="2" id="KW-1185">Reference proteome</keyword>
<keyword evidence="1" id="KW-0418">Kinase</keyword>
<dbReference type="Pfam" id="PF13238">
    <property type="entry name" value="AAA_18"/>
    <property type="match status" value="1"/>
</dbReference>
<organism evidence="1 2">
    <name type="scientific">Roseobacter fucihabitans</name>
    <dbReference type="NCBI Taxonomy" id="1537242"/>
    <lineage>
        <taxon>Bacteria</taxon>
        <taxon>Pseudomonadati</taxon>
        <taxon>Pseudomonadota</taxon>
        <taxon>Alphaproteobacteria</taxon>
        <taxon>Rhodobacterales</taxon>
        <taxon>Roseobacteraceae</taxon>
        <taxon>Roseobacter</taxon>
    </lineage>
</organism>
<dbReference type="InterPro" id="IPR027417">
    <property type="entry name" value="P-loop_NTPase"/>
</dbReference>
<gene>
    <name evidence="1" type="primary">coaA</name>
    <name evidence="1" type="ORF">ROLI_017160</name>
</gene>
<dbReference type="Gene3D" id="3.40.50.300">
    <property type="entry name" value="P-loop containing nucleotide triphosphate hydrolases"/>
    <property type="match status" value="1"/>
</dbReference>
<reference evidence="2" key="1">
    <citation type="submission" date="2024-01" db="EMBL/GenBank/DDBJ databases">
        <title>Roseobacter fucihabitans sp. nov., isolated from the brown alga Fucus spiralis.</title>
        <authorList>
            <person name="Hahnke S."/>
            <person name="Berger M."/>
            <person name="Schlingloff A."/>
            <person name="Athale I."/>
            <person name="Neumann-Schaal M."/>
            <person name="Adenaya A."/>
            <person name="Poehlein A."/>
            <person name="Daniel R."/>
            <person name="Pertersen J."/>
            <person name="Brinkhoff T."/>
        </authorList>
    </citation>
    <scope>NUCLEOTIDE SEQUENCE [LARGE SCALE GENOMIC DNA]</scope>
    <source>
        <strain evidence="2">B14</strain>
    </source>
</reference>
<protein>
    <submittedName>
        <fullName evidence="1">Pantothenate kinase</fullName>
        <ecNumber evidence="1">2.7.1.33</ecNumber>
    </submittedName>
</protein>
<sequence>MSLTLETLAGLSDFIREAPRKSERRIVAIAGAPGSGKSTLAQRLAEKLTYMGTQAQVVPMDGFHLDNRILDGLGLFTRKGAPETFDVHGFKRLVAALGSGSPVYYPLFDRTRDLSIAGAGVLSADCDTVIVEGNYLLLDAPHWRDLSDVWDVRVNLSVPLDILRQRLTARWLAQGLAPDAALARAEGNDLVNARRILDAALPCDAVFKNTGTPA</sequence>
<keyword evidence="1" id="KW-0808">Transferase</keyword>
<dbReference type="GO" id="GO:0004594">
    <property type="term" value="F:pantothenate kinase activity"/>
    <property type="evidence" value="ECO:0007669"/>
    <property type="project" value="UniProtKB-EC"/>
</dbReference>
<dbReference type="RefSeq" id="WP_316247402.1">
    <property type="nucleotide sequence ID" value="NZ_CP143423.1"/>
</dbReference>
<proteinExistence type="predicted"/>
<dbReference type="EMBL" id="CP143423">
    <property type="protein sequence ID" value="WVX48635.1"/>
    <property type="molecule type" value="Genomic_DNA"/>
</dbReference>
<dbReference type="Proteomes" id="UP001318682">
    <property type="component" value="Chromosome"/>
</dbReference>
<evidence type="ECO:0000313" key="1">
    <source>
        <dbReference type="EMBL" id="WVX48635.1"/>
    </source>
</evidence>
<dbReference type="PANTHER" id="PTHR10285">
    <property type="entry name" value="URIDINE KINASE"/>
    <property type="match status" value="1"/>
</dbReference>
<dbReference type="SUPFAM" id="SSF52540">
    <property type="entry name" value="P-loop containing nucleoside triphosphate hydrolases"/>
    <property type="match status" value="1"/>
</dbReference>
<name>A0ABZ2BRN0_9RHOB</name>
<dbReference type="EC" id="2.7.1.33" evidence="1"/>
<accession>A0ABZ2BRN0</accession>
<evidence type="ECO:0000313" key="2">
    <source>
        <dbReference type="Proteomes" id="UP001318682"/>
    </source>
</evidence>